<evidence type="ECO:0000313" key="1">
    <source>
        <dbReference type="EMBL" id="KAF6822900.1"/>
    </source>
</evidence>
<dbReference type="AlphaFoldDB" id="A0A8H6K1U7"/>
<dbReference type="EMBL" id="WIGO01000225">
    <property type="protein sequence ID" value="KAF6822900.1"/>
    <property type="molecule type" value="Genomic_DNA"/>
</dbReference>
<sequence length="304" mass="34298">MAGIEYERFSSAFPLRMNDTIHDKFECCLRFKLYAISDTFLATGEYTYEPSADDEHRRFTRTRRLLALKLNDLLQIWLPPEILTPIAGLLVRECAIVTSEEQSLGKGASDTSIDLSSDVYESYHVVDGVRYIRSLFNSTSKVSEDEHHVLARKAGQPVVHKIWIAEDHRGIRDVLVSGDTASEITNNYTGWASPEHPAEIIDLRTLGPLNEHPERLRMNAFSCNIKGTTGYTVATHGHSVAMIHAHGCDDDNRFYGEMDVSYPMAFLIHMPIDDGEYVTEICRRYALDPVCRPSVCLVDPGTRT</sequence>
<evidence type="ECO:0000313" key="2">
    <source>
        <dbReference type="Proteomes" id="UP000654918"/>
    </source>
</evidence>
<accession>A0A8H6K1U7</accession>
<comment type="caution">
    <text evidence="1">The sequence shown here is derived from an EMBL/GenBank/DDBJ whole genome shotgun (WGS) entry which is preliminary data.</text>
</comment>
<protein>
    <submittedName>
        <fullName evidence="1">Uncharacterized protein</fullName>
    </submittedName>
</protein>
<gene>
    <name evidence="1" type="ORF">CPLU01_11721</name>
</gene>
<proteinExistence type="predicted"/>
<reference evidence="1" key="1">
    <citation type="journal article" date="2020" name="Phytopathology">
        <title>Genome Sequence Resources of Colletotrichum truncatum, C. plurivorum, C. musicola, and C. sojae: Four Species Pathogenic to Soybean (Glycine max).</title>
        <authorList>
            <person name="Rogerio F."/>
            <person name="Boufleur T.R."/>
            <person name="Ciampi-Guillardi M."/>
            <person name="Sukno S.A."/>
            <person name="Thon M.R."/>
            <person name="Massola Junior N.S."/>
            <person name="Baroncelli R."/>
        </authorList>
    </citation>
    <scope>NUCLEOTIDE SEQUENCE</scope>
    <source>
        <strain evidence="1">LFN00145</strain>
    </source>
</reference>
<organism evidence="1 2">
    <name type="scientific">Colletotrichum plurivorum</name>
    <dbReference type="NCBI Taxonomy" id="2175906"/>
    <lineage>
        <taxon>Eukaryota</taxon>
        <taxon>Fungi</taxon>
        <taxon>Dikarya</taxon>
        <taxon>Ascomycota</taxon>
        <taxon>Pezizomycotina</taxon>
        <taxon>Sordariomycetes</taxon>
        <taxon>Hypocreomycetidae</taxon>
        <taxon>Glomerellales</taxon>
        <taxon>Glomerellaceae</taxon>
        <taxon>Colletotrichum</taxon>
        <taxon>Colletotrichum orchidearum species complex</taxon>
    </lineage>
</organism>
<keyword evidence="2" id="KW-1185">Reference proteome</keyword>
<dbReference type="Proteomes" id="UP000654918">
    <property type="component" value="Unassembled WGS sequence"/>
</dbReference>
<name>A0A8H6K1U7_9PEZI</name>